<reference evidence="2 3" key="1">
    <citation type="journal article" date="2007" name="Genome Biol.">
        <title>Interrupted coding sequences in Mycobacterium smegmatis: authentic mutations or sequencing errors?</title>
        <authorList>
            <person name="Deshayes C."/>
            <person name="Perrodou E."/>
            <person name="Gallien S."/>
            <person name="Euphrasie D."/>
            <person name="Schaeffer C."/>
            <person name="Van-Dorsselaer A."/>
            <person name="Poch O."/>
            <person name="Lecompte O."/>
            <person name="Reyrat J.M."/>
        </authorList>
    </citation>
    <scope>NUCLEOTIDE SEQUENCE [LARGE SCALE GENOMIC DNA]</scope>
    <source>
        <strain evidence="3">ATCC 700084 / mc(2)155</strain>
    </source>
</reference>
<sequence>MMTTATATPDTSGSEGTPRRQLRFGVDSDNSLWTNGSDNVLRIQAVDLRDLANKAAAAREDSPHAVVVVDIDVMIAQDIRTARAALRDSGYECGDRMVYVGTAAGLAGLVADIHALGIADGAVLVPVAGDGVLELIRDVVVPELTAMSGA</sequence>
<dbReference type="AlphaFoldDB" id="I7FW34"/>
<dbReference type="SUPFAM" id="SSF51679">
    <property type="entry name" value="Bacterial luciferase-like"/>
    <property type="match status" value="1"/>
</dbReference>
<feature type="compositionally biased region" description="Polar residues" evidence="1">
    <location>
        <begin position="1"/>
        <end position="15"/>
    </location>
</feature>
<reference evidence="2 3" key="2">
    <citation type="journal article" date="2009" name="Genome Res.">
        <title>Ortho-proteogenomics: multiple proteomes investigation through orthology and a new MS-based protocol.</title>
        <authorList>
            <person name="Gallien S."/>
            <person name="Perrodou E."/>
            <person name="Carapito C."/>
            <person name="Deshayes C."/>
            <person name="Reyrat J.M."/>
            <person name="Van Dorsselaer A."/>
            <person name="Poch O."/>
            <person name="Schaeffer C."/>
            <person name="Lecompte O."/>
        </authorList>
    </citation>
    <scope>NUCLEOTIDE SEQUENCE [LARGE SCALE GENOMIC DNA]</scope>
    <source>
        <strain evidence="3">ATCC 700084 / mc(2)155</strain>
    </source>
</reference>
<gene>
    <name evidence="2" type="ordered locus">MSMEI_0321</name>
</gene>
<dbReference type="GO" id="GO:0016705">
    <property type="term" value="F:oxidoreductase activity, acting on paired donors, with incorporation or reduction of molecular oxygen"/>
    <property type="evidence" value="ECO:0007669"/>
    <property type="project" value="InterPro"/>
</dbReference>
<proteinExistence type="predicted"/>
<evidence type="ECO:0000313" key="2">
    <source>
        <dbReference type="EMBL" id="AFP36802.1"/>
    </source>
</evidence>
<protein>
    <submittedName>
        <fullName evidence="2">Uncharacterized protein</fullName>
    </submittedName>
</protein>
<dbReference type="KEGG" id="msg:MSMEI_0321"/>
<dbReference type="PATRIC" id="fig|246196.56.peg.327"/>
<organism evidence="2 3">
    <name type="scientific">Mycolicibacterium smegmatis (strain ATCC 700084 / mc(2)155)</name>
    <name type="common">Mycobacterium smegmatis</name>
    <dbReference type="NCBI Taxonomy" id="246196"/>
    <lineage>
        <taxon>Bacteria</taxon>
        <taxon>Bacillati</taxon>
        <taxon>Actinomycetota</taxon>
        <taxon>Actinomycetes</taxon>
        <taxon>Mycobacteriales</taxon>
        <taxon>Mycobacteriaceae</taxon>
        <taxon>Mycolicibacterium</taxon>
    </lineage>
</organism>
<evidence type="ECO:0000313" key="3">
    <source>
        <dbReference type="Proteomes" id="UP000006158"/>
    </source>
</evidence>
<name>I7FW34_MYCS2</name>
<dbReference type="EMBL" id="CP001663">
    <property type="protein sequence ID" value="AFP36802.1"/>
    <property type="molecule type" value="Genomic_DNA"/>
</dbReference>
<evidence type="ECO:0000256" key="1">
    <source>
        <dbReference type="SAM" id="MobiDB-lite"/>
    </source>
</evidence>
<dbReference type="InterPro" id="IPR036661">
    <property type="entry name" value="Luciferase-like_sf"/>
</dbReference>
<feature type="region of interest" description="Disordered" evidence="1">
    <location>
        <begin position="1"/>
        <end position="22"/>
    </location>
</feature>
<accession>I7FW34</accession>
<dbReference type="Proteomes" id="UP000006158">
    <property type="component" value="Chromosome"/>
</dbReference>
<dbReference type="Gene3D" id="3.20.20.30">
    <property type="entry name" value="Luciferase-like domain"/>
    <property type="match status" value="1"/>
</dbReference>